<dbReference type="AlphaFoldDB" id="A0A0H4VF85"/>
<evidence type="ECO:0000259" key="3">
    <source>
        <dbReference type="Pfam" id="PF03968"/>
    </source>
</evidence>
<dbReference type="STRING" id="1648404.CP97_01310"/>
<proteinExistence type="predicted"/>
<reference evidence="5" key="2">
    <citation type="submission" date="2015-04" db="EMBL/GenBank/DDBJ databases">
        <title>The complete genome sequence of Erythrobacter sp. s21-N3.</title>
        <authorList>
            <person name="Zhuang L."/>
            <person name="Liu Y."/>
            <person name="Shao Z."/>
        </authorList>
    </citation>
    <scope>NUCLEOTIDE SEQUENCE [LARGE SCALE GENOMIC DNA]</scope>
    <source>
        <strain evidence="5">s21-N3</strain>
    </source>
</reference>
<name>A0A0H4VF85_9SPHN</name>
<dbReference type="Proteomes" id="UP000059113">
    <property type="component" value="Chromosome"/>
</dbReference>
<feature type="domain" description="Organic solvent tolerance-like N-terminal" evidence="3">
    <location>
        <begin position="70"/>
        <end position="173"/>
    </location>
</feature>
<dbReference type="GO" id="GO:0015920">
    <property type="term" value="P:lipopolysaccharide transport"/>
    <property type="evidence" value="ECO:0007669"/>
    <property type="project" value="TreeGrafter"/>
</dbReference>
<dbReference type="Pfam" id="PF03968">
    <property type="entry name" value="LptD_N"/>
    <property type="match status" value="1"/>
</dbReference>
<feature type="region of interest" description="Disordered" evidence="2">
    <location>
        <begin position="178"/>
        <end position="203"/>
    </location>
</feature>
<keyword evidence="1" id="KW-0732">Signal</keyword>
<keyword evidence="5" id="KW-1185">Reference proteome</keyword>
<dbReference type="PANTHER" id="PTHR36504:SF1">
    <property type="entry name" value="LIPOPOLYSACCHARIDE EXPORT SYSTEM PROTEIN LPTA"/>
    <property type="match status" value="1"/>
</dbReference>
<evidence type="ECO:0000256" key="2">
    <source>
        <dbReference type="SAM" id="MobiDB-lite"/>
    </source>
</evidence>
<protein>
    <recommendedName>
        <fullName evidence="3">Organic solvent tolerance-like N-terminal domain-containing protein</fullName>
    </recommendedName>
</protein>
<sequence length="203" mass="20950">MRSGQEPTLMTEQTMKQTNAHNRPALSRLALRGLAGGLLAGGIAALGFGSVAGAQNIAGFDSSQPVSYAADRIELQDRQNRVVLSGDVVIRQGDLRLTAARTTVAYNSAGSLQIQRIDATGGVVVERGSERARGDAGVYDFNRRVIVLSGGVALRRGSDTLNGGRLVIDLNSGLSSVDGAGSQPANGESAGRVSGTFAVPESN</sequence>
<dbReference type="InterPro" id="IPR005653">
    <property type="entry name" value="OstA-like_N"/>
</dbReference>
<gene>
    <name evidence="4" type="ORF">CP97_01310</name>
</gene>
<dbReference type="InterPro" id="IPR052037">
    <property type="entry name" value="LPS_export_LptA"/>
</dbReference>
<reference evidence="4 5" key="1">
    <citation type="journal article" date="2015" name="Int. J. Syst. Evol. Microbiol.">
        <title>Erythrobacter atlanticus sp. nov., a bacterium from ocean sediment able to degrade polycyclic aromatic hydrocarbons.</title>
        <authorList>
            <person name="Zhuang L."/>
            <person name="Liu Y."/>
            <person name="Wang L."/>
            <person name="Wang W."/>
            <person name="Shao Z."/>
        </authorList>
    </citation>
    <scope>NUCLEOTIDE SEQUENCE [LARGE SCALE GENOMIC DNA]</scope>
    <source>
        <strain evidence="5">s21-N3</strain>
    </source>
</reference>
<evidence type="ECO:0000256" key="1">
    <source>
        <dbReference type="ARBA" id="ARBA00022729"/>
    </source>
</evidence>
<accession>A0A0H4VF85</accession>
<organism evidence="4 5">
    <name type="scientific">Aurantiacibacter atlanticus</name>
    <dbReference type="NCBI Taxonomy" id="1648404"/>
    <lineage>
        <taxon>Bacteria</taxon>
        <taxon>Pseudomonadati</taxon>
        <taxon>Pseudomonadota</taxon>
        <taxon>Alphaproteobacteria</taxon>
        <taxon>Sphingomonadales</taxon>
        <taxon>Erythrobacteraceae</taxon>
        <taxon>Aurantiacibacter</taxon>
    </lineage>
</organism>
<dbReference type="EMBL" id="CP011310">
    <property type="protein sequence ID" value="AKQ43040.2"/>
    <property type="molecule type" value="Genomic_DNA"/>
</dbReference>
<dbReference type="PANTHER" id="PTHR36504">
    <property type="entry name" value="LIPOPOLYSACCHARIDE EXPORT SYSTEM PROTEIN LPTA"/>
    <property type="match status" value="1"/>
</dbReference>
<dbReference type="KEGG" id="ery:CP97_01310"/>
<dbReference type="GO" id="GO:0017089">
    <property type="term" value="F:glycolipid transfer activity"/>
    <property type="evidence" value="ECO:0007669"/>
    <property type="project" value="TreeGrafter"/>
</dbReference>
<evidence type="ECO:0000313" key="5">
    <source>
        <dbReference type="Proteomes" id="UP000059113"/>
    </source>
</evidence>
<dbReference type="Gene3D" id="2.60.450.10">
    <property type="entry name" value="Lipopolysaccharide (LPS) transport protein A like domain"/>
    <property type="match status" value="1"/>
</dbReference>
<dbReference type="GO" id="GO:0009279">
    <property type="term" value="C:cell outer membrane"/>
    <property type="evidence" value="ECO:0007669"/>
    <property type="project" value="TreeGrafter"/>
</dbReference>
<dbReference type="GO" id="GO:0030288">
    <property type="term" value="C:outer membrane-bounded periplasmic space"/>
    <property type="evidence" value="ECO:0007669"/>
    <property type="project" value="TreeGrafter"/>
</dbReference>
<evidence type="ECO:0000313" key="4">
    <source>
        <dbReference type="EMBL" id="AKQ43040.2"/>
    </source>
</evidence>